<proteinExistence type="predicted"/>
<keyword evidence="5" id="KW-0802">TPR repeat</keyword>
<evidence type="ECO:0000256" key="2">
    <source>
        <dbReference type="ARBA" id="ARBA00022676"/>
    </source>
</evidence>
<sequence>MPFDRLGRITFGSLNQGAKLNPALFACWSEVLRGVPGSRLWLQNSALHEEAPRRTLVEEFERLGVDRQRLVFHAFGPAPAYLKSYHEIDIALDSFPYNGGTTTCEALWMGVPVVSWRGNRHVARLGASILGHVGLSELVASSPQSYVETAIALSRDVDRLRSLRSTMRDRLSASSLMDHAGFTRELEAAYRAVWRRWCSSGGSAIAAAQA</sequence>
<dbReference type="EMBL" id="JADJMH010000026">
    <property type="protein sequence ID" value="MBK7676830.1"/>
    <property type="molecule type" value="Genomic_DNA"/>
</dbReference>
<evidence type="ECO:0000313" key="8">
    <source>
        <dbReference type="Proteomes" id="UP000697998"/>
    </source>
</evidence>
<dbReference type="PANTHER" id="PTHR44835:SF1">
    <property type="entry name" value="PROTEIN O-GLCNAC TRANSFERASE"/>
    <property type="match status" value="1"/>
</dbReference>
<reference evidence="7 8" key="1">
    <citation type="submission" date="2020-10" db="EMBL/GenBank/DDBJ databases">
        <title>Connecting structure to function with the recovery of over 1000 high-quality activated sludge metagenome-assembled genomes encoding full-length rRNA genes using long-read sequencing.</title>
        <authorList>
            <person name="Singleton C.M."/>
            <person name="Petriglieri F."/>
            <person name="Kristensen J.M."/>
            <person name="Kirkegaard R.H."/>
            <person name="Michaelsen T.Y."/>
            <person name="Andersen M.H."/>
            <person name="Karst S.M."/>
            <person name="Dueholm M.S."/>
            <person name="Nielsen P.H."/>
            <person name="Albertsen M."/>
        </authorList>
    </citation>
    <scope>NUCLEOTIDE SEQUENCE [LARGE SCALE GENOMIC DNA]</scope>
    <source>
        <strain evidence="7">EsbW_18-Q3-R4-48_BATAC.285</strain>
    </source>
</reference>
<dbReference type="PANTHER" id="PTHR44835">
    <property type="entry name" value="UDP-N-ACETYLGLUCOSAMINE--PEPTIDE N-ACETYLGLUCOSAMINYLTRANSFERASE SPINDLY-RELATED"/>
    <property type="match status" value="1"/>
</dbReference>
<feature type="domain" description="O-GlcNAc transferase C-terminal" evidence="6">
    <location>
        <begin position="9"/>
        <end position="185"/>
    </location>
</feature>
<dbReference type="InterPro" id="IPR051939">
    <property type="entry name" value="Glycosyltr_41/O-GlcNAc_trsf"/>
</dbReference>
<protein>
    <recommendedName>
        <fullName evidence="6">O-GlcNAc transferase C-terminal domain-containing protein</fullName>
    </recommendedName>
</protein>
<comment type="caution">
    <text evidence="7">The sequence shown here is derived from an EMBL/GenBank/DDBJ whole genome shotgun (WGS) entry which is preliminary data.</text>
</comment>
<evidence type="ECO:0000256" key="5">
    <source>
        <dbReference type="ARBA" id="ARBA00022803"/>
    </source>
</evidence>
<evidence type="ECO:0000256" key="3">
    <source>
        <dbReference type="ARBA" id="ARBA00022679"/>
    </source>
</evidence>
<accession>A0A935Q4A7</accession>
<dbReference type="AlphaFoldDB" id="A0A935Q4A7"/>
<evidence type="ECO:0000259" key="6">
    <source>
        <dbReference type="Pfam" id="PF13844"/>
    </source>
</evidence>
<evidence type="ECO:0000256" key="1">
    <source>
        <dbReference type="ARBA" id="ARBA00004922"/>
    </source>
</evidence>
<dbReference type="InterPro" id="IPR029489">
    <property type="entry name" value="OGT/SEC/SPY_C"/>
</dbReference>
<evidence type="ECO:0000256" key="4">
    <source>
        <dbReference type="ARBA" id="ARBA00022737"/>
    </source>
</evidence>
<comment type="pathway">
    <text evidence="1">Protein modification; protein glycosylation.</text>
</comment>
<evidence type="ECO:0000313" key="7">
    <source>
        <dbReference type="EMBL" id="MBK7676830.1"/>
    </source>
</evidence>
<keyword evidence="3" id="KW-0808">Transferase</keyword>
<name>A0A935Q4A7_9PROT</name>
<gene>
    <name evidence="7" type="ORF">IPJ27_19885</name>
</gene>
<keyword evidence="2" id="KW-0328">Glycosyltransferase</keyword>
<dbReference type="Gene3D" id="3.40.50.2000">
    <property type="entry name" value="Glycogen Phosphorylase B"/>
    <property type="match status" value="1"/>
</dbReference>
<keyword evidence="4" id="KW-0677">Repeat</keyword>
<dbReference type="GO" id="GO:0016757">
    <property type="term" value="F:glycosyltransferase activity"/>
    <property type="evidence" value="ECO:0007669"/>
    <property type="project" value="UniProtKB-KW"/>
</dbReference>
<dbReference type="Pfam" id="PF13844">
    <property type="entry name" value="Glyco_transf_41"/>
    <property type="match status" value="1"/>
</dbReference>
<dbReference type="Proteomes" id="UP000697998">
    <property type="component" value="Unassembled WGS sequence"/>
</dbReference>
<organism evidence="7 8">
    <name type="scientific">Candidatus Accumulibacter proximus</name>
    <dbReference type="NCBI Taxonomy" id="2954385"/>
    <lineage>
        <taxon>Bacteria</taxon>
        <taxon>Pseudomonadati</taxon>
        <taxon>Pseudomonadota</taxon>
        <taxon>Betaproteobacteria</taxon>
        <taxon>Candidatus Accumulibacter</taxon>
    </lineage>
</organism>